<dbReference type="InterPro" id="IPR050430">
    <property type="entry name" value="Peptidase_S1"/>
</dbReference>
<feature type="chain" id="PRO_5030599322" description="Peptidase S1 domain-containing protein" evidence="3">
    <location>
        <begin position="21"/>
        <end position="182"/>
    </location>
</feature>
<evidence type="ECO:0000313" key="5">
    <source>
        <dbReference type="EMBL" id="CAE0764209.1"/>
    </source>
</evidence>
<dbReference type="GO" id="GO:0004252">
    <property type="term" value="F:serine-type endopeptidase activity"/>
    <property type="evidence" value="ECO:0007669"/>
    <property type="project" value="InterPro"/>
</dbReference>
<protein>
    <recommendedName>
        <fullName evidence="4">Peptidase S1 domain-containing protein</fullName>
    </recommendedName>
</protein>
<feature type="domain" description="Peptidase S1" evidence="4">
    <location>
        <begin position="39"/>
        <end position="182"/>
    </location>
</feature>
<dbReference type="PRINTS" id="PR00722">
    <property type="entry name" value="CHYMOTRYPSIN"/>
</dbReference>
<dbReference type="EMBL" id="HBIZ01026566">
    <property type="protein sequence ID" value="CAE0764209.1"/>
    <property type="molecule type" value="Transcribed_RNA"/>
</dbReference>
<feature type="signal peptide" evidence="3">
    <location>
        <begin position="1"/>
        <end position="20"/>
    </location>
</feature>
<proteinExistence type="inferred from homology"/>
<dbReference type="InterPro" id="IPR043504">
    <property type="entry name" value="Peptidase_S1_PA_chymotrypsin"/>
</dbReference>
<dbReference type="PANTHER" id="PTHR24276:SF98">
    <property type="entry name" value="FI18310P1-RELATED"/>
    <property type="match status" value="1"/>
</dbReference>
<dbReference type="InterPro" id="IPR001254">
    <property type="entry name" value="Trypsin_dom"/>
</dbReference>
<dbReference type="InterPro" id="IPR009003">
    <property type="entry name" value="Peptidase_S1_PA"/>
</dbReference>
<dbReference type="PANTHER" id="PTHR24276">
    <property type="entry name" value="POLYSERASE-RELATED"/>
    <property type="match status" value="1"/>
</dbReference>
<dbReference type="Gene3D" id="2.40.10.10">
    <property type="entry name" value="Trypsin-like serine proteases"/>
    <property type="match status" value="1"/>
</dbReference>
<evidence type="ECO:0000256" key="1">
    <source>
        <dbReference type="ARBA" id="ARBA00007664"/>
    </source>
</evidence>
<sequence length="182" mass="20388">MLLQRLQRFWLLAAAAGVAATPSVPSIGSNRSSSSRQLIINGVETTPFRFTFQVALFRGDTRKDTFLCGGSLITSRAVLTAGHCFDFDPNFRQNYWVGVHRHNIARDAEDDNIFCSKNIRVVRGVRHPSYQMTPLQNDVAVLQLEEDAPCAPQNTELIQLDQSRELWTGRRAVVIGWGDTDP</sequence>
<keyword evidence="2" id="KW-1015">Disulfide bond</keyword>
<dbReference type="InterPro" id="IPR018114">
    <property type="entry name" value="TRYPSIN_HIS"/>
</dbReference>
<name>A0A7S4BGN1_CHRCT</name>
<reference evidence="5" key="1">
    <citation type="submission" date="2021-01" db="EMBL/GenBank/DDBJ databases">
        <authorList>
            <person name="Corre E."/>
            <person name="Pelletier E."/>
            <person name="Niang G."/>
            <person name="Scheremetjew M."/>
            <person name="Finn R."/>
            <person name="Kale V."/>
            <person name="Holt S."/>
            <person name="Cochrane G."/>
            <person name="Meng A."/>
            <person name="Brown T."/>
            <person name="Cohen L."/>
        </authorList>
    </citation>
    <scope>NUCLEOTIDE SEQUENCE</scope>
    <source>
        <strain evidence="5">CCMP645</strain>
    </source>
</reference>
<dbReference type="InterPro" id="IPR001314">
    <property type="entry name" value="Peptidase_S1A"/>
</dbReference>
<organism evidence="5">
    <name type="scientific">Chrysotila carterae</name>
    <name type="common">Marine alga</name>
    <name type="synonym">Syracosphaera carterae</name>
    <dbReference type="NCBI Taxonomy" id="13221"/>
    <lineage>
        <taxon>Eukaryota</taxon>
        <taxon>Haptista</taxon>
        <taxon>Haptophyta</taxon>
        <taxon>Prymnesiophyceae</taxon>
        <taxon>Isochrysidales</taxon>
        <taxon>Isochrysidaceae</taxon>
        <taxon>Chrysotila</taxon>
    </lineage>
</organism>
<dbReference type="GO" id="GO:0006508">
    <property type="term" value="P:proteolysis"/>
    <property type="evidence" value="ECO:0007669"/>
    <property type="project" value="InterPro"/>
</dbReference>
<keyword evidence="3" id="KW-0732">Signal</keyword>
<dbReference type="AlphaFoldDB" id="A0A7S4BGN1"/>
<dbReference type="SMART" id="SM00020">
    <property type="entry name" value="Tryp_SPc"/>
    <property type="match status" value="1"/>
</dbReference>
<evidence type="ECO:0000256" key="3">
    <source>
        <dbReference type="SAM" id="SignalP"/>
    </source>
</evidence>
<dbReference type="Pfam" id="PF00089">
    <property type="entry name" value="Trypsin"/>
    <property type="match status" value="1"/>
</dbReference>
<accession>A0A7S4BGN1</accession>
<evidence type="ECO:0000256" key="2">
    <source>
        <dbReference type="ARBA" id="ARBA00023157"/>
    </source>
</evidence>
<comment type="similarity">
    <text evidence="1">Belongs to the peptidase S1 family.</text>
</comment>
<gene>
    <name evidence="5" type="ORF">PCAR00345_LOCUS16821</name>
</gene>
<dbReference type="SUPFAM" id="SSF50494">
    <property type="entry name" value="Trypsin-like serine proteases"/>
    <property type="match status" value="1"/>
</dbReference>
<dbReference type="PROSITE" id="PS50240">
    <property type="entry name" value="TRYPSIN_DOM"/>
    <property type="match status" value="1"/>
</dbReference>
<evidence type="ECO:0000259" key="4">
    <source>
        <dbReference type="PROSITE" id="PS50240"/>
    </source>
</evidence>
<dbReference type="PROSITE" id="PS00134">
    <property type="entry name" value="TRYPSIN_HIS"/>
    <property type="match status" value="1"/>
</dbReference>